<organism evidence="3 4">
    <name type="scientific">Tetrahymena thermophila (strain SB210)</name>
    <dbReference type="NCBI Taxonomy" id="312017"/>
    <lineage>
        <taxon>Eukaryota</taxon>
        <taxon>Sar</taxon>
        <taxon>Alveolata</taxon>
        <taxon>Ciliophora</taxon>
        <taxon>Intramacronucleata</taxon>
        <taxon>Oligohymenophorea</taxon>
        <taxon>Hymenostomatida</taxon>
        <taxon>Tetrahymenina</taxon>
        <taxon>Tetrahymenidae</taxon>
        <taxon>Tetrahymena</taxon>
    </lineage>
</organism>
<feature type="region of interest" description="Disordered" evidence="2">
    <location>
        <begin position="307"/>
        <end position="347"/>
    </location>
</feature>
<feature type="region of interest" description="Disordered" evidence="2">
    <location>
        <begin position="767"/>
        <end position="824"/>
    </location>
</feature>
<dbReference type="GeneID" id="7837449"/>
<dbReference type="OrthoDB" id="292332at2759"/>
<feature type="coiled-coil region" evidence="1">
    <location>
        <begin position="124"/>
        <end position="155"/>
    </location>
</feature>
<feature type="compositionally biased region" description="Low complexity" evidence="2">
    <location>
        <begin position="307"/>
        <end position="345"/>
    </location>
</feature>
<feature type="compositionally biased region" description="Low complexity" evidence="2">
    <location>
        <begin position="767"/>
        <end position="821"/>
    </location>
</feature>
<evidence type="ECO:0000313" key="3">
    <source>
        <dbReference type="EMBL" id="EAS05620.3"/>
    </source>
</evidence>
<evidence type="ECO:0000256" key="2">
    <source>
        <dbReference type="SAM" id="MobiDB-lite"/>
    </source>
</evidence>
<dbReference type="HOGENOM" id="CLU_380600_0_0_1"/>
<dbReference type="EMBL" id="GG662338">
    <property type="protein sequence ID" value="EAS05620.3"/>
    <property type="molecule type" value="Genomic_DNA"/>
</dbReference>
<evidence type="ECO:0000256" key="1">
    <source>
        <dbReference type="SAM" id="Coils"/>
    </source>
</evidence>
<keyword evidence="4" id="KW-1185">Reference proteome</keyword>
<dbReference type="InParanoid" id="Q24CY8"/>
<sequence>MNKSSLIIIANTHSLFLYQFAKLIYTNLQIYQRLKIQNKNYYFSIKHFFYKFIFRGQQSIKGTNILLESNMFLQALRNKSNTQLTDRKSIIQAQPSVPSINSIEDKELDKKNEIFKKISVGIARAVLSQTHEEEQKSMQQMKEKQQLEMEKYNQNHKPSFGTKIYNNQLIKGITVTIEPLSKEQRTQAEQRRMINDVFSQVESISKLQGLKPSFTNLPQDNQKLPLLPINSPVSLKQTFLQRQGSLDHNSIKMAKHLMQANLMQQDLTQKSQQNQQIFGLTQQNQQGQYQQNQYQYQQQQQQQLQQVNQFSGNQQQQQNNYRKNNQFNPFGGPNQAQSQYQNQQSKKINAIKGQEQNSFDEDFNIEMPNYQRYRTFFFKPLERENMFEGMKYIQYEQYIRKDEQMQNVMVLDLTKILSDKCYTFKTCVADKNKMKRIFGSLRPQLKLEVNKRLEETISLFESISFLLMRDFRDNLQDVGIGESPLELHKEIRTQNLNIIFKNMHKNFYIEHVFNQIYDEEFQEKFMEQTLQEQYEILVTIKKNLKTLCEKIQQRIELYQNHQDIYQMQQFKLEDDSDFKEYLKSIESIIHQTKQLPSTQVVLEKKKNQKKPNKKKKLLDDSSFESNKSIEILYDVFRTKPIQTEAKEPSKNEMQVRRVGGSVLVQSQQQVQQPTVPTIQLVNTPQNQAGLVKQYQGEQTNQANTSQVQDSNQTPFRRKILRNFDSQQSTPQNQKPLIELTHADSSNMNNNEENKITNQKSLFQNQSNLMHSQQQQQNLQNFSQQQSQFNPNTPINNQQQQQQIQPQQQQQQLRNLQNTQTTKAQGQKKIEFLETNNKLMQEQHQPYKKMVIKDMGDEYLVFEDNLFLYEKTSDFMRDCIDSYRIMCRQKEFNKFEDYSLRKFLRYCTKVRFNISELVEQFRNYEKSIEQKFYWKSIMSKTMSSTMNFQSAQKYIFRTTTASSMQSPSKFQSQDSQENVHVESKKQRIGRLQSVLSDKFNFSKRQAQTRESKVELNNQKFEQEKQLLMDSHLAPEEVTHVIADNRRKLALQRLRNPFIEPFVLLINQNCQLIVQKIKIEKKALTPVKLILEEFKLERKFKSRKLTRSNVRRKQTKIRKQQDIYKQPVSMMVQLVFMYLFMVFLRQQMIDFSNTYQSFSKNQIYKQMNSIYVYFILICI</sequence>
<dbReference type="AlphaFoldDB" id="Q24CY8"/>
<reference evidence="4" key="1">
    <citation type="journal article" date="2006" name="PLoS Biol.">
        <title>Macronuclear genome sequence of the ciliate Tetrahymena thermophila, a model eukaryote.</title>
        <authorList>
            <person name="Eisen J.A."/>
            <person name="Coyne R.S."/>
            <person name="Wu M."/>
            <person name="Wu D."/>
            <person name="Thiagarajan M."/>
            <person name="Wortman J.R."/>
            <person name="Badger J.H."/>
            <person name="Ren Q."/>
            <person name="Amedeo P."/>
            <person name="Jones K.M."/>
            <person name="Tallon L.J."/>
            <person name="Delcher A.L."/>
            <person name="Salzberg S.L."/>
            <person name="Silva J.C."/>
            <person name="Haas B.J."/>
            <person name="Majoros W.H."/>
            <person name="Farzad M."/>
            <person name="Carlton J.M."/>
            <person name="Smith R.K. Jr."/>
            <person name="Garg J."/>
            <person name="Pearlman R.E."/>
            <person name="Karrer K.M."/>
            <person name="Sun L."/>
            <person name="Manning G."/>
            <person name="Elde N.C."/>
            <person name="Turkewitz A.P."/>
            <person name="Asai D.J."/>
            <person name="Wilkes D.E."/>
            <person name="Wang Y."/>
            <person name="Cai H."/>
            <person name="Collins K."/>
            <person name="Stewart B.A."/>
            <person name="Lee S.R."/>
            <person name="Wilamowska K."/>
            <person name="Weinberg Z."/>
            <person name="Ruzzo W.L."/>
            <person name="Wloga D."/>
            <person name="Gaertig J."/>
            <person name="Frankel J."/>
            <person name="Tsao C.-C."/>
            <person name="Gorovsky M.A."/>
            <person name="Keeling P.J."/>
            <person name="Waller R.F."/>
            <person name="Patron N.J."/>
            <person name="Cherry J.M."/>
            <person name="Stover N.A."/>
            <person name="Krieger C.J."/>
            <person name="del Toro C."/>
            <person name="Ryder H.F."/>
            <person name="Williamson S.C."/>
            <person name="Barbeau R.A."/>
            <person name="Hamilton E.P."/>
            <person name="Orias E."/>
        </authorList>
    </citation>
    <scope>NUCLEOTIDE SEQUENCE [LARGE SCALE GENOMIC DNA]</scope>
    <source>
        <strain evidence="4">SB210</strain>
    </source>
</reference>
<keyword evidence="1" id="KW-0175">Coiled coil</keyword>
<evidence type="ECO:0000313" key="4">
    <source>
        <dbReference type="Proteomes" id="UP000009168"/>
    </source>
</evidence>
<dbReference type="KEGG" id="tet:TTHERM_00713130"/>
<name>Q24CY8_TETTS</name>
<dbReference type="RefSeq" id="XP_001025865.3">
    <property type="nucleotide sequence ID" value="XM_001025865.3"/>
</dbReference>
<gene>
    <name evidence="3" type="ORF">TTHERM_00713130</name>
</gene>
<dbReference type="STRING" id="312017.Q24CY8"/>
<proteinExistence type="predicted"/>
<dbReference type="Proteomes" id="UP000009168">
    <property type="component" value="Unassembled WGS sequence"/>
</dbReference>
<protein>
    <submittedName>
        <fullName evidence="3">Uncharacterized protein</fullName>
    </submittedName>
</protein>
<accession>Q24CY8</accession>